<dbReference type="InterPro" id="IPR012910">
    <property type="entry name" value="Plug_dom"/>
</dbReference>
<feature type="chain" id="PRO_5023930032" evidence="12">
    <location>
        <begin position="33"/>
        <end position="823"/>
    </location>
</feature>
<dbReference type="InterPro" id="IPR039426">
    <property type="entry name" value="TonB-dep_rcpt-like"/>
</dbReference>
<keyword evidence="9 11" id="KW-0472">Membrane</keyword>
<dbReference type="PANTHER" id="PTHR32552">
    <property type="entry name" value="FERRICHROME IRON RECEPTOR-RELATED"/>
    <property type="match status" value="1"/>
</dbReference>
<dbReference type="InterPro" id="IPR036942">
    <property type="entry name" value="Beta-barrel_TonB_sf"/>
</dbReference>
<name>A0A5J5I0S9_9SPHN</name>
<accession>A0A5J5I0S9</accession>
<keyword evidence="7" id="KW-0406">Ion transport</keyword>
<evidence type="ECO:0000313" key="17">
    <source>
        <dbReference type="Proteomes" id="UP000326364"/>
    </source>
</evidence>
<evidence type="ECO:0000256" key="10">
    <source>
        <dbReference type="ARBA" id="ARBA00023237"/>
    </source>
</evidence>
<keyword evidence="3 11" id="KW-1134">Transmembrane beta strand</keyword>
<keyword evidence="8" id="KW-0798">TonB box</keyword>
<keyword evidence="15" id="KW-0675">Receptor</keyword>
<evidence type="ECO:0000256" key="1">
    <source>
        <dbReference type="ARBA" id="ARBA00004571"/>
    </source>
</evidence>
<comment type="similarity">
    <text evidence="11">Belongs to the TonB-dependent receptor family.</text>
</comment>
<feature type="domain" description="TonB-dependent receptor plug" evidence="13">
    <location>
        <begin position="61"/>
        <end position="173"/>
    </location>
</feature>
<dbReference type="EMBL" id="VYQB01000010">
    <property type="protein sequence ID" value="KAA9015294.1"/>
    <property type="molecule type" value="Genomic_DNA"/>
</dbReference>
<keyword evidence="5 11" id="KW-0812">Transmembrane</keyword>
<keyword evidence="12" id="KW-0732">Signal</keyword>
<evidence type="ECO:0000256" key="12">
    <source>
        <dbReference type="SAM" id="SignalP"/>
    </source>
</evidence>
<dbReference type="AlphaFoldDB" id="A0A5J5I0S9"/>
<dbReference type="Proteomes" id="UP000326364">
    <property type="component" value="Unassembled WGS sequence"/>
</dbReference>
<dbReference type="RefSeq" id="WP_150425842.1">
    <property type="nucleotide sequence ID" value="NZ_VYQA01000008.1"/>
</dbReference>
<dbReference type="SUPFAM" id="SSF56935">
    <property type="entry name" value="Porins"/>
    <property type="match status" value="1"/>
</dbReference>
<evidence type="ECO:0000259" key="13">
    <source>
        <dbReference type="Pfam" id="PF07715"/>
    </source>
</evidence>
<reference evidence="16 17" key="1">
    <citation type="submission" date="2019-09" db="EMBL/GenBank/DDBJ databases">
        <authorList>
            <person name="Feng G."/>
        </authorList>
    </citation>
    <scope>NUCLEOTIDE SEQUENCE [LARGE SCALE GENOMIC DNA]</scope>
    <source>
        <strain evidence="15 16">KACC 19283</strain>
        <strain evidence="14 17">KACC 19284</strain>
    </source>
</reference>
<dbReference type="Pfam" id="PF07715">
    <property type="entry name" value="Plug"/>
    <property type="match status" value="1"/>
</dbReference>
<evidence type="ECO:0000313" key="16">
    <source>
        <dbReference type="Proteomes" id="UP000325933"/>
    </source>
</evidence>
<evidence type="ECO:0000256" key="4">
    <source>
        <dbReference type="ARBA" id="ARBA00022496"/>
    </source>
</evidence>
<sequence length="823" mass="88559">MLFNHTRGIRRMPTATAFAALFLAVAAAPAYAAEGDVAEADASAGQLDEIVVTAEKRPQSLQTTPISISVMRSDDLVNRHVQSLTDLGDGAIPSLRVAPFFSRPGALIVNVRGVGVLSDSNQPARDQGVGVYIDGVYMGRPQGLGAALYDIENIEVLKGPQGTLFGRNTEGGAVNIVTKRPSGQFKMNTIFGAGNFGSYKAETHIDLPEFNNISIKLDGVVSHRDGTVKNPLKSQSDFNGYTKRGVHGEIMWKPSSDFTVDLAADTSYDASTTLYQQQISAGTNKLAAAAKLQPHRAKEAVVGTIEQPSIGKSTGVRLNLEWQAADSLMLKSISSYRKLTQSQFDNASVATSMQQPITAANPTGAFNLPSTVTTAGTGFVTNYPGFAFGRYSLAYFKQNQISQELQAIGDFGDQFKYAVGALYYREKVSDNAQAYNTNYFLNAAGSAYGVLNIDPATRNIDRASHVTTTSIGAYGQATYTPSFANDIMHLTGGLRWTRDKKVGALTIVNNVAPILPVNGVNVQGPIALDAHWSRVDPMVNLAFDVTDDVHVYGKWSTGYKSGGANSRATNYKPFNPETVSMFEIGAKTEFWDHRARFNIAAYTGTYKNIQLDFSGLYEDVVNGVRVVTTRTTTNTVNDTGKGKLKGVEAEFTLAPVNGLTLSASYAYNSVKIPDALNPFPVAGNNGQASKFPVPIYQVYTPEHSASGAIDYEVPLNDYTLRFHIDGNYDSGYYGAYTDPGFNALTGVVTYKQPKGEAGLVFNGRIALADIALGNSGAKMTVSAWARNLFNEEHVFLKSAAATTGVAGFFNEARTFGGELNMKF</sequence>
<evidence type="ECO:0000256" key="11">
    <source>
        <dbReference type="PROSITE-ProRule" id="PRU01360"/>
    </source>
</evidence>
<keyword evidence="2 11" id="KW-0813">Transport</keyword>
<protein>
    <submittedName>
        <fullName evidence="15">TonB-dependent receptor</fullName>
    </submittedName>
</protein>
<comment type="subcellular location">
    <subcellularLocation>
        <location evidence="1 11">Cell outer membrane</location>
        <topology evidence="1 11">Multi-pass membrane protein</topology>
    </subcellularLocation>
</comment>
<dbReference type="GO" id="GO:0006826">
    <property type="term" value="P:iron ion transport"/>
    <property type="evidence" value="ECO:0007669"/>
    <property type="project" value="UniProtKB-KW"/>
</dbReference>
<organism evidence="15 16">
    <name type="scientific">Sphingobium limneticum</name>
    <dbReference type="NCBI Taxonomy" id="1007511"/>
    <lineage>
        <taxon>Bacteria</taxon>
        <taxon>Pseudomonadati</taxon>
        <taxon>Pseudomonadota</taxon>
        <taxon>Alphaproteobacteria</taxon>
        <taxon>Sphingomonadales</taxon>
        <taxon>Sphingomonadaceae</taxon>
        <taxon>Sphingobium</taxon>
    </lineage>
</organism>
<evidence type="ECO:0000313" key="14">
    <source>
        <dbReference type="EMBL" id="KAA9015294.1"/>
    </source>
</evidence>
<evidence type="ECO:0000256" key="6">
    <source>
        <dbReference type="ARBA" id="ARBA00023004"/>
    </source>
</evidence>
<gene>
    <name evidence="15" type="ORF">F4U95_12065</name>
    <name evidence="14" type="ORF">F4U96_13895</name>
</gene>
<keyword evidence="10 11" id="KW-0998">Cell outer membrane</keyword>
<evidence type="ECO:0000313" key="15">
    <source>
        <dbReference type="EMBL" id="KAA9029258.1"/>
    </source>
</evidence>
<dbReference type="PROSITE" id="PS52016">
    <property type="entry name" value="TONB_DEPENDENT_REC_3"/>
    <property type="match status" value="1"/>
</dbReference>
<evidence type="ECO:0000256" key="3">
    <source>
        <dbReference type="ARBA" id="ARBA00022452"/>
    </source>
</evidence>
<evidence type="ECO:0000256" key="9">
    <source>
        <dbReference type="ARBA" id="ARBA00023136"/>
    </source>
</evidence>
<proteinExistence type="inferred from homology"/>
<dbReference type="EMBL" id="VYQA01000008">
    <property type="protein sequence ID" value="KAA9029258.1"/>
    <property type="molecule type" value="Genomic_DNA"/>
</dbReference>
<dbReference type="PANTHER" id="PTHR32552:SF81">
    <property type="entry name" value="TONB-DEPENDENT OUTER MEMBRANE RECEPTOR"/>
    <property type="match status" value="1"/>
</dbReference>
<evidence type="ECO:0000256" key="2">
    <source>
        <dbReference type="ARBA" id="ARBA00022448"/>
    </source>
</evidence>
<evidence type="ECO:0000256" key="8">
    <source>
        <dbReference type="ARBA" id="ARBA00023077"/>
    </source>
</evidence>
<keyword evidence="17" id="KW-1185">Reference proteome</keyword>
<evidence type="ECO:0000256" key="7">
    <source>
        <dbReference type="ARBA" id="ARBA00023065"/>
    </source>
</evidence>
<keyword evidence="6" id="KW-0408">Iron</keyword>
<dbReference type="GO" id="GO:0009279">
    <property type="term" value="C:cell outer membrane"/>
    <property type="evidence" value="ECO:0007669"/>
    <property type="project" value="UniProtKB-SubCell"/>
</dbReference>
<feature type="signal peptide" evidence="12">
    <location>
        <begin position="1"/>
        <end position="32"/>
    </location>
</feature>
<keyword evidence="4" id="KW-0410">Iron transport</keyword>
<dbReference type="Proteomes" id="UP000325933">
    <property type="component" value="Unassembled WGS sequence"/>
</dbReference>
<comment type="caution">
    <text evidence="15">The sequence shown here is derived from an EMBL/GenBank/DDBJ whole genome shotgun (WGS) entry which is preliminary data.</text>
</comment>
<evidence type="ECO:0000256" key="5">
    <source>
        <dbReference type="ARBA" id="ARBA00022692"/>
    </source>
</evidence>
<dbReference type="Gene3D" id="2.40.170.20">
    <property type="entry name" value="TonB-dependent receptor, beta-barrel domain"/>
    <property type="match status" value="1"/>
</dbReference>